<dbReference type="PROSITE" id="PS50110">
    <property type="entry name" value="RESPONSE_REGULATORY"/>
    <property type="match status" value="1"/>
</dbReference>
<dbReference type="CDD" id="cd00156">
    <property type="entry name" value="REC"/>
    <property type="match status" value="1"/>
</dbReference>
<dbReference type="InterPro" id="IPR011006">
    <property type="entry name" value="CheY-like_superfamily"/>
</dbReference>
<dbReference type="PANTHER" id="PTHR44591:SF3">
    <property type="entry name" value="RESPONSE REGULATORY DOMAIN-CONTAINING PROTEIN"/>
    <property type="match status" value="1"/>
</dbReference>
<reference evidence="6" key="1">
    <citation type="journal article" date="2019" name="Int. J. Syst. Evol. Microbiol.">
        <title>The Global Catalogue of Microorganisms (GCM) 10K type strain sequencing project: providing services to taxonomists for standard genome sequencing and annotation.</title>
        <authorList>
            <consortium name="The Broad Institute Genomics Platform"/>
            <consortium name="The Broad Institute Genome Sequencing Center for Infectious Disease"/>
            <person name="Wu L."/>
            <person name="Ma J."/>
        </authorList>
    </citation>
    <scope>NUCLEOTIDE SEQUENCE [LARGE SCALE GENOMIC DNA]</scope>
    <source>
        <strain evidence="6">JCM 9092</strain>
    </source>
</reference>
<evidence type="ECO:0000313" key="5">
    <source>
        <dbReference type="EMBL" id="GAA3097859.1"/>
    </source>
</evidence>
<dbReference type="Proteomes" id="UP001501637">
    <property type="component" value="Unassembled WGS sequence"/>
</dbReference>
<organism evidence="5 6">
    <name type="scientific">Streptomyces rectiviolaceus</name>
    <dbReference type="NCBI Taxonomy" id="332591"/>
    <lineage>
        <taxon>Bacteria</taxon>
        <taxon>Bacillati</taxon>
        <taxon>Actinomycetota</taxon>
        <taxon>Actinomycetes</taxon>
        <taxon>Kitasatosporales</taxon>
        <taxon>Streptomycetaceae</taxon>
        <taxon>Streptomyces</taxon>
    </lineage>
</organism>
<keyword evidence="1 2" id="KW-0597">Phosphoprotein</keyword>
<proteinExistence type="predicted"/>
<dbReference type="SUPFAM" id="SSF52172">
    <property type="entry name" value="CheY-like"/>
    <property type="match status" value="1"/>
</dbReference>
<keyword evidence="6" id="KW-1185">Reference proteome</keyword>
<dbReference type="Gene3D" id="3.40.50.2300">
    <property type="match status" value="1"/>
</dbReference>
<gene>
    <name evidence="5" type="ORF">GCM10010449_21600</name>
</gene>
<dbReference type="SMART" id="SM00448">
    <property type="entry name" value="REC"/>
    <property type="match status" value="1"/>
</dbReference>
<feature type="modified residue" description="4-aspartylphosphate" evidence="2">
    <location>
        <position position="55"/>
    </location>
</feature>
<protein>
    <recommendedName>
        <fullName evidence="4">Response regulatory domain-containing protein</fullName>
    </recommendedName>
</protein>
<feature type="domain" description="Response regulatory" evidence="4">
    <location>
        <begin position="6"/>
        <end position="123"/>
    </location>
</feature>
<dbReference type="InterPro" id="IPR050595">
    <property type="entry name" value="Bact_response_regulator"/>
</dbReference>
<evidence type="ECO:0000313" key="6">
    <source>
        <dbReference type="Proteomes" id="UP001501637"/>
    </source>
</evidence>
<evidence type="ECO:0000256" key="3">
    <source>
        <dbReference type="SAM" id="MobiDB-lite"/>
    </source>
</evidence>
<evidence type="ECO:0000259" key="4">
    <source>
        <dbReference type="PROSITE" id="PS50110"/>
    </source>
</evidence>
<dbReference type="PANTHER" id="PTHR44591">
    <property type="entry name" value="STRESS RESPONSE REGULATOR PROTEIN 1"/>
    <property type="match status" value="1"/>
</dbReference>
<sequence length="168" mass="18377">MSTDSAILVVDDHKDTLFALESALVPLGYPLLSASNGDDALRVILRGGVGLILLDVRMPVVSGLDVVRYVRHLDQTRSIPIILLTGFDVSREVATAAFVLGVADVALKPIDPLTLRTKVRYLFETYTQLRSMRQEIDDLRAQVKAGTAKPTNDSHSAPRRLADPQVET</sequence>
<evidence type="ECO:0000256" key="1">
    <source>
        <dbReference type="ARBA" id="ARBA00022553"/>
    </source>
</evidence>
<name>A0ABP6MBN9_9ACTN</name>
<dbReference type="Pfam" id="PF00072">
    <property type="entry name" value="Response_reg"/>
    <property type="match status" value="1"/>
</dbReference>
<comment type="caution">
    <text evidence="5">The sequence shown here is derived from an EMBL/GenBank/DDBJ whole genome shotgun (WGS) entry which is preliminary data.</text>
</comment>
<evidence type="ECO:0000256" key="2">
    <source>
        <dbReference type="PROSITE-ProRule" id="PRU00169"/>
    </source>
</evidence>
<feature type="region of interest" description="Disordered" evidence="3">
    <location>
        <begin position="143"/>
        <end position="168"/>
    </location>
</feature>
<accession>A0ABP6MBN9</accession>
<dbReference type="RefSeq" id="WP_344520398.1">
    <property type="nucleotide sequence ID" value="NZ_BAAAUG010000031.1"/>
</dbReference>
<dbReference type="InterPro" id="IPR001789">
    <property type="entry name" value="Sig_transdc_resp-reg_receiver"/>
</dbReference>
<dbReference type="EMBL" id="BAAAUG010000031">
    <property type="protein sequence ID" value="GAA3097859.1"/>
    <property type="molecule type" value="Genomic_DNA"/>
</dbReference>